<reference evidence="1 2" key="1">
    <citation type="submission" date="2019-08" db="EMBL/GenBank/DDBJ databases">
        <title>In-depth cultivation of the pig gut microbiome towards novel bacterial diversity and tailored functional studies.</title>
        <authorList>
            <person name="Wylensek D."/>
            <person name="Hitch T.C.A."/>
            <person name="Clavel T."/>
        </authorList>
    </citation>
    <scope>NUCLEOTIDE SEQUENCE [LARGE SCALE GENOMIC DNA]</scope>
    <source>
        <strain evidence="1 2">RF-744-FAT-4</strain>
    </source>
</reference>
<name>A0A7X2NGG2_9FIRM</name>
<protein>
    <submittedName>
        <fullName evidence="1">Accessory Sec system protein Asp3</fullName>
    </submittedName>
</protein>
<evidence type="ECO:0000313" key="2">
    <source>
        <dbReference type="Proteomes" id="UP000461754"/>
    </source>
</evidence>
<accession>A0A7X2NGG2</accession>
<dbReference type="Pfam" id="PF15432">
    <property type="entry name" value="Sec-ASP3"/>
    <property type="match status" value="1"/>
</dbReference>
<sequence length="147" mass="16601">MAEQNKSWTVYWNEYVSDTYLYGTEIDFRAADDVVFKNLLMPPGTAIKTWYSMVNFQAGRVEPTLPIIDGEGRYHVAVDVDCDVPGGIFLRLVFLGKNGDEAGSLVVDQPEMDFRCPLKTYSYEAQLICAGAHTFHFHSFTISERTA</sequence>
<dbReference type="AlphaFoldDB" id="A0A7X2NGG2"/>
<gene>
    <name evidence="1" type="primary">asp3</name>
    <name evidence="1" type="ORF">FYJ52_07110</name>
</gene>
<dbReference type="NCBIfam" id="TIGR03711">
    <property type="entry name" value="acc_sec_asp3"/>
    <property type="match status" value="1"/>
</dbReference>
<organism evidence="1 2">
    <name type="scientific">Pseudoramibacter porci</name>
    <dbReference type="NCBI Taxonomy" id="2606631"/>
    <lineage>
        <taxon>Bacteria</taxon>
        <taxon>Bacillati</taxon>
        <taxon>Bacillota</taxon>
        <taxon>Clostridia</taxon>
        <taxon>Eubacteriales</taxon>
        <taxon>Eubacteriaceae</taxon>
        <taxon>Pseudoramibacter</taxon>
    </lineage>
</organism>
<dbReference type="EMBL" id="VUMO01000008">
    <property type="protein sequence ID" value="MSS20162.1"/>
    <property type="molecule type" value="Genomic_DNA"/>
</dbReference>
<dbReference type="InterPro" id="IPR022259">
    <property type="entry name" value="Acessory_Sec_prot_Asp3"/>
</dbReference>
<comment type="caution">
    <text evidence="1">The sequence shown here is derived from an EMBL/GenBank/DDBJ whole genome shotgun (WGS) entry which is preliminary data.</text>
</comment>
<dbReference type="RefSeq" id="WP_154576540.1">
    <property type="nucleotide sequence ID" value="NZ_VUMO01000008.1"/>
</dbReference>
<dbReference type="Proteomes" id="UP000461754">
    <property type="component" value="Unassembled WGS sequence"/>
</dbReference>
<keyword evidence="2" id="KW-1185">Reference proteome</keyword>
<proteinExistence type="predicted"/>
<evidence type="ECO:0000313" key="1">
    <source>
        <dbReference type="EMBL" id="MSS20162.1"/>
    </source>
</evidence>
<dbReference type="GO" id="GO:0015031">
    <property type="term" value="P:protein transport"/>
    <property type="evidence" value="ECO:0007669"/>
    <property type="project" value="InterPro"/>
</dbReference>